<dbReference type="InterPro" id="IPR006626">
    <property type="entry name" value="PbH1"/>
</dbReference>
<dbReference type="InterPro" id="IPR039448">
    <property type="entry name" value="Beta_helix"/>
</dbReference>
<dbReference type="RefSeq" id="WP_310055922.1">
    <property type="nucleotide sequence ID" value="NZ_JAVDVQ010000006.1"/>
</dbReference>
<dbReference type="SUPFAM" id="SSF51126">
    <property type="entry name" value="Pectin lyase-like"/>
    <property type="match status" value="2"/>
</dbReference>
<dbReference type="SMART" id="SM00710">
    <property type="entry name" value="PbH1"/>
    <property type="match status" value="9"/>
</dbReference>
<dbReference type="EMBL" id="JAVDVQ010000006">
    <property type="protein sequence ID" value="MDR7082544.1"/>
    <property type="molecule type" value="Genomic_DNA"/>
</dbReference>
<gene>
    <name evidence="3" type="ORF">J2X01_001833</name>
</gene>
<evidence type="ECO:0000313" key="3">
    <source>
        <dbReference type="EMBL" id="MDR7082544.1"/>
    </source>
</evidence>
<reference evidence="3 4" key="1">
    <citation type="submission" date="2023-07" db="EMBL/GenBank/DDBJ databases">
        <title>Sorghum-associated microbial communities from plants grown in Nebraska, USA.</title>
        <authorList>
            <person name="Schachtman D."/>
        </authorList>
    </citation>
    <scope>NUCLEOTIDE SEQUENCE [LARGE SCALE GENOMIC DNA]</scope>
    <source>
        <strain evidence="3 4">BE167</strain>
    </source>
</reference>
<accession>A0ABU1UBG1</accession>
<keyword evidence="1" id="KW-1133">Transmembrane helix</keyword>
<keyword evidence="1" id="KW-0812">Transmembrane</keyword>
<evidence type="ECO:0000256" key="1">
    <source>
        <dbReference type="SAM" id="Phobius"/>
    </source>
</evidence>
<organism evidence="3 4">
    <name type="scientific">Arthrobacter ginsengisoli</name>
    <dbReference type="NCBI Taxonomy" id="1356565"/>
    <lineage>
        <taxon>Bacteria</taxon>
        <taxon>Bacillati</taxon>
        <taxon>Actinomycetota</taxon>
        <taxon>Actinomycetes</taxon>
        <taxon>Micrococcales</taxon>
        <taxon>Micrococcaceae</taxon>
        <taxon>Arthrobacter</taxon>
    </lineage>
</organism>
<feature type="domain" description="Right handed beta helix" evidence="2">
    <location>
        <begin position="390"/>
        <end position="479"/>
    </location>
</feature>
<comment type="caution">
    <text evidence="3">The sequence shown here is derived from an EMBL/GenBank/DDBJ whole genome shotgun (WGS) entry which is preliminary data.</text>
</comment>
<evidence type="ECO:0000259" key="2">
    <source>
        <dbReference type="Pfam" id="PF13229"/>
    </source>
</evidence>
<keyword evidence="1" id="KW-0472">Membrane</keyword>
<evidence type="ECO:0000313" key="4">
    <source>
        <dbReference type="Proteomes" id="UP001252243"/>
    </source>
</evidence>
<dbReference type="Proteomes" id="UP001252243">
    <property type="component" value="Unassembled WGS sequence"/>
</dbReference>
<dbReference type="Gene3D" id="2.160.20.10">
    <property type="entry name" value="Single-stranded right-handed beta-helix, Pectin lyase-like"/>
    <property type="match status" value="2"/>
</dbReference>
<keyword evidence="4" id="KW-1185">Reference proteome</keyword>
<feature type="transmembrane region" description="Helical" evidence="1">
    <location>
        <begin position="563"/>
        <end position="584"/>
    </location>
</feature>
<feature type="domain" description="Right handed beta helix" evidence="2">
    <location>
        <begin position="293"/>
        <end position="381"/>
    </location>
</feature>
<name>A0ABU1UBG1_9MICC</name>
<proteinExistence type="predicted"/>
<sequence length="620" mass="64024">MRPTRQGLLVVLAAVLLAGSGTLILQADRLWNQRPPDPVGRNEIAANGNVQGDIYPGDPVLEAQLVEREDERLIYVRAVASAARWRVEGLSGAYRLRTGSGYTLVLPARPEPYTVADLAMLTPMAFTRQGDASYLLSESIVVLPGANLSLLAPDGPEGLDIRLESTPENFVSIVTLGGSLTVAGSETADVRLTSWDSAEQAVDTRTADGRAYVRILGGHASLARANISNLGFWSGNTGGLSLTGTDDVAAFQSGPPAAEQAAESAAGAARVLPEEALAAWAARTAQDYSVVTAGIDDVTVDGNAFGLFVSNARDIVIEDSAISGSLVDGLVLHRAVTDAQITRTRSSDNAVDGFSVASSATRVLLEGVTAERNGRNGISLDGRPLADGPNAVGTAVKAYGGNRVAESTVSGNARYGIELSGGSNLAIESNLFAGNEVGVVVNHGAGGVGISRNNFTNQRLQAVAVRDAGASAAVYGNTISGGDTGIYVRNAKADITSNDLVAVSNHGITLVGDVGGTVIAGNTVAGEGSTAIRAEESSGAAIFGNNLLGWAPAYTVDKAVGSVFQPLSLVWIVLGSLLLVTAVVRRKRTALIQSPYAERVPLTTLSKGFAVPEDLAGQRR</sequence>
<dbReference type="InterPro" id="IPR011050">
    <property type="entry name" value="Pectin_lyase_fold/virulence"/>
</dbReference>
<dbReference type="Pfam" id="PF13229">
    <property type="entry name" value="Beta_helix"/>
    <property type="match status" value="2"/>
</dbReference>
<protein>
    <submittedName>
        <fullName evidence="3">Nitrous oxidase accessory protein NosD</fullName>
    </submittedName>
</protein>
<dbReference type="InterPro" id="IPR012334">
    <property type="entry name" value="Pectin_lyas_fold"/>
</dbReference>